<organism evidence="1 2">
    <name type="scientific">Opisthorchis viverrini</name>
    <name type="common">Southeast Asian liver fluke</name>
    <dbReference type="NCBI Taxonomy" id="6198"/>
    <lineage>
        <taxon>Eukaryota</taxon>
        <taxon>Metazoa</taxon>
        <taxon>Spiralia</taxon>
        <taxon>Lophotrochozoa</taxon>
        <taxon>Platyhelminthes</taxon>
        <taxon>Trematoda</taxon>
        <taxon>Digenea</taxon>
        <taxon>Opisthorchiida</taxon>
        <taxon>Opisthorchiata</taxon>
        <taxon>Opisthorchiidae</taxon>
        <taxon>Opisthorchis</taxon>
    </lineage>
</organism>
<dbReference type="InterPro" id="IPR029033">
    <property type="entry name" value="His_PPase_superfam"/>
</dbReference>
<keyword evidence="2" id="KW-1185">Reference proteome</keyword>
<feature type="non-terminal residue" evidence="1">
    <location>
        <position position="98"/>
    </location>
</feature>
<protein>
    <submittedName>
        <fullName evidence="1">Uncharacterized protein</fullName>
    </submittedName>
</protein>
<gene>
    <name evidence="1" type="ORF">X801_05135</name>
</gene>
<dbReference type="Proteomes" id="UP000243686">
    <property type="component" value="Unassembled WGS sequence"/>
</dbReference>
<dbReference type="InterPro" id="IPR013078">
    <property type="entry name" value="His_Pase_superF_clade-1"/>
</dbReference>
<dbReference type="Gene3D" id="3.40.50.1240">
    <property type="entry name" value="Phosphoglycerate mutase-like"/>
    <property type="match status" value="1"/>
</dbReference>
<sequence>MDTSLSPVGLSQAQDLKVHMNSLPIDVVISSDLKRASMTAEALGLSIPLELDSRLRERVGFGHFSWCASFNLTTEFRSILRGTEGRITRIRGTKCPDR</sequence>
<name>A0A1S8WX61_OPIVI</name>
<dbReference type="SUPFAM" id="SSF53254">
    <property type="entry name" value="Phosphoglycerate mutase-like"/>
    <property type="match status" value="1"/>
</dbReference>
<proteinExistence type="predicted"/>
<dbReference type="AlphaFoldDB" id="A0A1S8WX61"/>
<accession>A0A1S8WX61</accession>
<dbReference type="EMBL" id="KV893668">
    <property type="protein sequence ID" value="OON19001.1"/>
    <property type="molecule type" value="Genomic_DNA"/>
</dbReference>
<dbReference type="Pfam" id="PF00300">
    <property type="entry name" value="His_Phos_1"/>
    <property type="match status" value="1"/>
</dbReference>
<evidence type="ECO:0000313" key="1">
    <source>
        <dbReference type="EMBL" id="OON19001.1"/>
    </source>
</evidence>
<dbReference type="CDD" id="cd07067">
    <property type="entry name" value="HP_PGM_like"/>
    <property type="match status" value="1"/>
</dbReference>
<evidence type="ECO:0000313" key="2">
    <source>
        <dbReference type="Proteomes" id="UP000243686"/>
    </source>
</evidence>
<reference evidence="1 2" key="1">
    <citation type="submission" date="2015-03" db="EMBL/GenBank/DDBJ databases">
        <title>Draft genome of the nematode, Opisthorchis viverrini.</title>
        <authorList>
            <person name="Mitreva M."/>
        </authorList>
    </citation>
    <scope>NUCLEOTIDE SEQUENCE [LARGE SCALE GENOMIC DNA]</scope>
    <source>
        <strain evidence="1">Khon Kaen</strain>
    </source>
</reference>